<dbReference type="STRING" id="4795.A0A225UVV3"/>
<evidence type="ECO:0000313" key="2">
    <source>
        <dbReference type="EMBL" id="OWY97575.1"/>
    </source>
</evidence>
<protein>
    <recommendedName>
        <fullName evidence="1">DUF659 domain-containing protein</fullName>
    </recommendedName>
</protein>
<feature type="domain" description="DUF659" evidence="1">
    <location>
        <begin position="3"/>
        <end position="78"/>
    </location>
</feature>
<dbReference type="AlphaFoldDB" id="A0A225UVV3"/>
<sequence length="145" mass="16423">MASALRKVIQEVEEVTGKGSVCGVVTDNASNMRKAWELLMEKIPHLTCHGCAAHTINLLLQDIFKIPSFAEVLKKAVAVTKFVRKRAALLYHFRAKQRSYFGARQRRRALMLPVATRWYSSTNCIESVVKNEEVLREVFSNSSLL</sequence>
<dbReference type="SUPFAM" id="SSF53098">
    <property type="entry name" value="Ribonuclease H-like"/>
    <property type="match status" value="1"/>
</dbReference>
<proteinExistence type="predicted"/>
<evidence type="ECO:0000259" key="1">
    <source>
        <dbReference type="Pfam" id="PF04937"/>
    </source>
</evidence>
<dbReference type="PANTHER" id="PTHR32166">
    <property type="entry name" value="OSJNBA0013A04.12 PROTEIN"/>
    <property type="match status" value="1"/>
</dbReference>
<dbReference type="Pfam" id="PF04937">
    <property type="entry name" value="DUF659"/>
    <property type="match status" value="1"/>
</dbReference>
<dbReference type="PANTHER" id="PTHR32166:SF123">
    <property type="entry name" value="BED-TYPE DOMAIN-CONTAINING PROTEIN"/>
    <property type="match status" value="1"/>
</dbReference>
<dbReference type="OrthoDB" id="127243at2759"/>
<evidence type="ECO:0000313" key="3">
    <source>
        <dbReference type="Proteomes" id="UP000198211"/>
    </source>
</evidence>
<organism evidence="2 3">
    <name type="scientific">Phytophthora megakarya</name>
    <dbReference type="NCBI Taxonomy" id="4795"/>
    <lineage>
        <taxon>Eukaryota</taxon>
        <taxon>Sar</taxon>
        <taxon>Stramenopiles</taxon>
        <taxon>Oomycota</taxon>
        <taxon>Peronosporomycetes</taxon>
        <taxon>Peronosporales</taxon>
        <taxon>Peronosporaceae</taxon>
        <taxon>Phytophthora</taxon>
    </lineage>
</organism>
<dbReference type="InterPro" id="IPR012337">
    <property type="entry name" value="RNaseH-like_sf"/>
</dbReference>
<reference evidence="3" key="1">
    <citation type="submission" date="2017-03" db="EMBL/GenBank/DDBJ databases">
        <title>Phytopthora megakarya and P. palmivora, two closely related causual agents of cacao black pod achieved similar genome size and gene model numbers by different mechanisms.</title>
        <authorList>
            <person name="Ali S."/>
            <person name="Shao J."/>
            <person name="Larry D.J."/>
            <person name="Kronmiller B."/>
            <person name="Shen D."/>
            <person name="Strem M.D."/>
            <person name="Melnick R.L."/>
            <person name="Guiltinan M.J."/>
            <person name="Tyler B.M."/>
            <person name="Meinhardt L.W."/>
            <person name="Bailey B.A."/>
        </authorList>
    </citation>
    <scope>NUCLEOTIDE SEQUENCE [LARGE SCALE GENOMIC DNA]</scope>
    <source>
        <strain evidence="3">zdho120</strain>
    </source>
</reference>
<comment type="caution">
    <text evidence="2">The sequence shown here is derived from an EMBL/GenBank/DDBJ whole genome shotgun (WGS) entry which is preliminary data.</text>
</comment>
<dbReference type="Proteomes" id="UP000198211">
    <property type="component" value="Unassembled WGS sequence"/>
</dbReference>
<accession>A0A225UVV3</accession>
<dbReference type="EMBL" id="NBNE01010298">
    <property type="protein sequence ID" value="OWY97575.1"/>
    <property type="molecule type" value="Genomic_DNA"/>
</dbReference>
<gene>
    <name evidence="2" type="ORF">PHMEG_00031864</name>
</gene>
<keyword evidence="3" id="KW-1185">Reference proteome</keyword>
<dbReference type="InterPro" id="IPR007021">
    <property type="entry name" value="DUF659"/>
</dbReference>
<name>A0A225UVV3_9STRA</name>